<name>A0ABD1AM01_CARAN</name>
<proteinExistence type="predicted"/>
<dbReference type="Proteomes" id="UP001558713">
    <property type="component" value="Unassembled WGS sequence"/>
</dbReference>
<reference evidence="1 2" key="1">
    <citation type="submission" date="2024-04" db="EMBL/GenBank/DDBJ databases">
        <title>Genome assembly C_amara_ONT_v2.</title>
        <authorList>
            <person name="Yant L."/>
            <person name="Moore C."/>
            <person name="Slenker M."/>
        </authorList>
    </citation>
    <scope>NUCLEOTIDE SEQUENCE [LARGE SCALE GENOMIC DNA]</scope>
    <source>
        <tissue evidence="1">Leaf</tissue>
    </source>
</reference>
<evidence type="ECO:0000313" key="2">
    <source>
        <dbReference type="Proteomes" id="UP001558713"/>
    </source>
</evidence>
<sequence length="156" mass="17778">MKIPFLNKSFSSSFSSYSNPSSWAWPSCHQNPRTKSLRATIIAINPKDVEEEEDDEKPLNTIIFSSSSSSVSSTIYAIEELPETESIENVIKGIKSSERLIFERKGDSNSILEETRIKDSCSCPWNQSTPWWRCLRYTHFIADREASNCIVKTTTE</sequence>
<gene>
    <name evidence="1" type="ORF">V5N11_013142</name>
</gene>
<dbReference type="AlphaFoldDB" id="A0ABD1AM01"/>
<organism evidence="1 2">
    <name type="scientific">Cardamine amara subsp. amara</name>
    <dbReference type="NCBI Taxonomy" id="228776"/>
    <lineage>
        <taxon>Eukaryota</taxon>
        <taxon>Viridiplantae</taxon>
        <taxon>Streptophyta</taxon>
        <taxon>Embryophyta</taxon>
        <taxon>Tracheophyta</taxon>
        <taxon>Spermatophyta</taxon>
        <taxon>Magnoliopsida</taxon>
        <taxon>eudicotyledons</taxon>
        <taxon>Gunneridae</taxon>
        <taxon>Pentapetalae</taxon>
        <taxon>rosids</taxon>
        <taxon>malvids</taxon>
        <taxon>Brassicales</taxon>
        <taxon>Brassicaceae</taxon>
        <taxon>Cardamineae</taxon>
        <taxon>Cardamine</taxon>
    </lineage>
</organism>
<dbReference type="EMBL" id="JBANAX010000637">
    <property type="protein sequence ID" value="KAL1199891.1"/>
    <property type="molecule type" value="Genomic_DNA"/>
</dbReference>
<protein>
    <submittedName>
        <fullName evidence="1">Transcription repressor OFP18</fullName>
    </submittedName>
</protein>
<keyword evidence="2" id="KW-1185">Reference proteome</keyword>
<accession>A0ABD1AM01</accession>
<evidence type="ECO:0000313" key="1">
    <source>
        <dbReference type="EMBL" id="KAL1199891.1"/>
    </source>
</evidence>
<comment type="caution">
    <text evidence="1">The sequence shown here is derived from an EMBL/GenBank/DDBJ whole genome shotgun (WGS) entry which is preliminary data.</text>
</comment>